<accession>A0A975MMW8</accession>
<protein>
    <submittedName>
        <fullName evidence="1">Uncharacterized protein</fullName>
    </submittedName>
</protein>
<dbReference type="Proteomes" id="UP000676649">
    <property type="component" value="Chromosome"/>
</dbReference>
<gene>
    <name evidence="1" type="ORF">KEF85_14455</name>
</gene>
<evidence type="ECO:0000313" key="2">
    <source>
        <dbReference type="Proteomes" id="UP000676649"/>
    </source>
</evidence>
<reference evidence="1" key="1">
    <citation type="submission" date="2021-04" db="EMBL/GenBank/DDBJ databases">
        <title>Draft genome sequence data of methanotrophic Methylovulum sp. strain S1L and Methylomonas sp. strain S2AM isolated from boreal lake water columns.</title>
        <authorList>
            <person name="Rissanen A.J."/>
            <person name="Mangayil R."/>
            <person name="Svenning M.M."/>
            <person name="Khanongnuch R."/>
        </authorList>
    </citation>
    <scope>NUCLEOTIDE SEQUENCE</scope>
    <source>
        <strain evidence="1">S2AM</strain>
    </source>
</reference>
<dbReference type="KEGG" id="mpad:KEF85_14455"/>
<evidence type="ECO:0000313" key="1">
    <source>
        <dbReference type="EMBL" id="QWF70515.1"/>
    </source>
</evidence>
<keyword evidence="2" id="KW-1185">Reference proteome</keyword>
<sequence>MTLITQFADTKKGSSRLPFGVIKTLTQQILLCTMAVSHPVHQSGSIGNTDTGFDLHQGSKMVPVTAPAMFAVVA</sequence>
<proteinExistence type="predicted"/>
<organism evidence="1 2">
    <name type="scientific">Methylomonas paludis</name>
    <dbReference type="NCBI Taxonomy" id="1173101"/>
    <lineage>
        <taxon>Bacteria</taxon>
        <taxon>Pseudomonadati</taxon>
        <taxon>Pseudomonadota</taxon>
        <taxon>Gammaproteobacteria</taxon>
        <taxon>Methylococcales</taxon>
        <taxon>Methylococcaceae</taxon>
        <taxon>Methylomonas</taxon>
    </lineage>
</organism>
<dbReference type="AlphaFoldDB" id="A0A975MMW8"/>
<name>A0A975MMW8_9GAMM</name>
<dbReference type="EMBL" id="CP073754">
    <property type="protein sequence ID" value="QWF70515.1"/>
    <property type="molecule type" value="Genomic_DNA"/>
</dbReference>
<dbReference type="RefSeq" id="WP_215581766.1">
    <property type="nucleotide sequence ID" value="NZ_CP073754.1"/>
</dbReference>